<proteinExistence type="predicted"/>
<keyword evidence="3" id="KW-1185">Reference proteome</keyword>
<dbReference type="SUPFAM" id="SSF58113">
    <property type="entry name" value="Apolipoprotein A-I"/>
    <property type="match status" value="1"/>
</dbReference>
<comment type="caution">
    <text evidence="2">The sequence shown here is derived from an EMBL/GenBank/DDBJ whole genome shotgun (WGS) entry which is preliminary data.</text>
</comment>
<dbReference type="EMBL" id="JABXBU010002231">
    <property type="protein sequence ID" value="KAF8763410.1"/>
    <property type="molecule type" value="Genomic_DNA"/>
</dbReference>
<dbReference type="AlphaFoldDB" id="A0A8T0E1R5"/>
<accession>A0A8T0E1R5</accession>
<reference evidence="2" key="1">
    <citation type="journal article" date="2020" name="bioRxiv">
        <title>Chromosome-level reference genome of the European wasp spider Argiope bruennichi: a resource for studies on range expansion and evolutionary adaptation.</title>
        <authorList>
            <person name="Sheffer M.M."/>
            <person name="Hoppe A."/>
            <person name="Krehenwinkel H."/>
            <person name="Uhl G."/>
            <person name="Kuss A.W."/>
            <person name="Jensen L."/>
            <person name="Jensen C."/>
            <person name="Gillespie R.G."/>
            <person name="Hoff K.J."/>
            <person name="Prost S."/>
        </authorList>
    </citation>
    <scope>NUCLEOTIDE SEQUENCE</scope>
</reference>
<keyword evidence="1" id="KW-0175">Coiled coil</keyword>
<sequence>MVSITNDFGGNIGADVAEKLLTRNHLQLKNRITAIETKLSWTVIGRANSENTSLLITSMLTTSACITDLWTLDSLGITDPSEKKTAETIIRPLGRVTEIIPEKEGITRLVRLKTACGEMLIPIQQLFPLEITYVAEDVRAKVQQEQVTHEVSQTRVLDPEGLISQTIKTRSQATMADSGNGELLALLAEMKKSMEAGQERLEKEMRSVQERLEKEMSSIQERLEKEMRSIQERLEKEIRSGQEKMDEMK</sequence>
<evidence type="ECO:0000313" key="3">
    <source>
        <dbReference type="Proteomes" id="UP000807504"/>
    </source>
</evidence>
<protein>
    <submittedName>
        <fullName evidence="2">Uncharacterized protein</fullName>
    </submittedName>
</protein>
<organism evidence="2 3">
    <name type="scientific">Argiope bruennichi</name>
    <name type="common">Wasp spider</name>
    <name type="synonym">Aranea bruennichi</name>
    <dbReference type="NCBI Taxonomy" id="94029"/>
    <lineage>
        <taxon>Eukaryota</taxon>
        <taxon>Metazoa</taxon>
        <taxon>Ecdysozoa</taxon>
        <taxon>Arthropoda</taxon>
        <taxon>Chelicerata</taxon>
        <taxon>Arachnida</taxon>
        <taxon>Araneae</taxon>
        <taxon>Araneomorphae</taxon>
        <taxon>Entelegynae</taxon>
        <taxon>Araneoidea</taxon>
        <taxon>Araneidae</taxon>
        <taxon>Argiope</taxon>
    </lineage>
</organism>
<feature type="coiled-coil region" evidence="1">
    <location>
        <begin position="187"/>
        <end position="240"/>
    </location>
</feature>
<dbReference type="Proteomes" id="UP000807504">
    <property type="component" value="Unassembled WGS sequence"/>
</dbReference>
<evidence type="ECO:0000313" key="2">
    <source>
        <dbReference type="EMBL" id="KAF8763410.1"/>
    </source>
</evidence>
<gene>
    <name evidence="2" type="ORF">HNY73_021598</name>
</gene>
<reference evidence="2" key="2">
    <citation type="submission" date="2020-06" db="EMBL/GenBank/DDBJ databases">
        <authorList>
            <person name="Sheffer M."/>
        </authorList>
    </citation>
    <scope>NUCLEOTIDE SEQUENCE</scope>
</reference>
<evidence type="ECO:0000256" key="1">
    <source>
        <dbReference type="SAM" id="Coils"/>
    </source>
</evidence>
<name>A0A8T0E1R5_ARGBR</name>